<dbReference type="EMBL" id="UFWZ01000001">
    <property type="protein sequence ID" value="SUY46106.1"/>
    <property type="molecule type" value="Genomic_DNA"/>
</dbReference>
<dbReference type="Proteomes" id="UP000254664">
    <property type="component" value="Unassembled WGS sequence"/>
</dbReference>
<accession>A0A381J503</accession>
<evidence type="ECO:0000313" key="1">
    <source>
        <dbReference type="EMBL" id="SUY46106.1"/>
    </source>
</evidence>
<sequence>MIQSLVKSNWKLHKGYMSWESFNRKVLIGKKKNNITVYTM</sequence>
<evidence type="ECO:0000313" key="2">
    <source>
        <dbReference type="Proteomes" id="UP000254664"/>
    </source>
</evidence>
<dbReference type="AlphaFoldDB" id="A0A381J503"/>
<organism evidence="1 2">
    <name type="scientific">Clostridium putrefaciens</name>
    <dbReference type="NCBI Taxonomy" id="99675"/>
    <lineage>
        <taxon>Bacteria</taxon>
        <taxon>Bacillati</taxon>
        <taxon>Bacillota</taxon>
        <taxon>Clostridia</taxon>
        <taxon>Eubacteriales</taxon>
        <taxon>Clostridiaceae</taxon>
        <taxon>Clostridium</taxon>
    </lineage>
</organism>
<gene>
    <name evidence="1" type="ORF">NCTC9836_00600</name>
</gene>
<protein>
    <submittedName>
        <fullName evidence="1">Uncharacterized protein</fullName>
    </submittedName>
</protein>
<keyword evidence="2" id="KW-1185">Reference proteome</keyword>
<reference evidence="1 2" key="1">
    <citation type="submission" date="2018-06" db="EMBL/GenBank/DDBJ databases">
        <authorList>
            <consortium name="Pathogen Informatics"/>
            <person name="Doyle S."/>
        </authorList>
    </citation>
    <scope>NUCLEOTIDE SEQUENCE [LARGE SCALE GENOMIC DNA]</scope>
    <source>
        <strain evidence="1 2">NCTC9836</strain>
    </source>
</reference>
<name>A0A381J503_9CLOT</name>
<proteinExistence type="predicted"/>